<keyword evidence="3" id="KW-1185">Reference proteome</keyword>
<dbReference type="EMBL" id="AFBI03000011">
    <property type="protein sequence ID" value="EJW05026.1"/>
    <property type="molecule type" value="Genomic_DNA"/>
</dbReference>
<feature type="transmembrane region" description="Helical" evidence="1">
    <location>
        <begin position="60"/>
        <end position="80"/>
    </location>
</feature>
<sequence length="107" mass="12891">MYFIFMIFNWCEFYCDLHLKLLEELLNFLPFDMVDKQIIMMAVLLSASLFYSKYLNYGMFLYIAFLILTFIVFIVVISVYDALKMNNCEAENLKYQKIIQEAKNSEW</sequence>
<dbReference type="AlphaFoldDB" id="J9DB97"/>
<dbReference type="Proteomes" id="UP000003163">
    <property type="component" value="Unassembled WGS sequence"/>
</dbReference>
<dbReference type="InParanoid" id="J9DB97"/>
<comment type="caution">
    <text evidence="2">The sequence shown here is derived from an EMBL/GenBank/DDBJ whole genome shotgun (WGS) entry which is preliminary data.</text>
</comment>
<accession>J9DB97</accession>
<protein>
    <submittedName>
        <fullName evidence="2">Uncharacterized protein</fullName>
    </submittedName>
</protein>
<keyword evidence="1" id="KW-0472">Membrane</keyword>
<name>J9DB97_EDHAE</name>
<evidence type="ECO:0000313" key="2">
    <source>
        <dbReference type="EMBL" id="EJW05026.1"/>
    </source>
</evidence>
<proteinExistence type="predicted"/>
<reference evidence="2 3" key="1">
    <citation type="submission" date="2011-08" db="EMBL/GenBank/DDBJ databases">
        <authorList>
            <person name="Liu Z.J."/>
            <person name="Shi F.L."/>
            <person name="Lu J.Q."/>
            <person name="Li M."/>
            <person name="Wang Z.L."/>
        </authorList>
    </citation>
    <scope>NUCLEOTIDE SEQUENCE [LARGE SCALE GENOMIC DNA]</scope>
    <source>
        <strain evidence="2 3">USNM 41457</strain>
    </source>
</reference>
<keyword evidence="1" id="KW-1133">Transmembrane helix</keyword>
<reference evidence="3" key="2">
    <citation type="submission" date="2015-07" db="EMBL/GenBank/DDBJ databases">
        <title>Contrasting host-pathogen interactions and genome evolution in two generalist and specialist microsporidian pathogens of mosquitoes.</title>
        <authorList>
            <consortium name="The Broad Institute Genomics Platform"/>
            <consortium name="The Broad Institute Genome Sequencing Center for Infectious Disease"/>
            <person name="Cuomo C.A."/>
            <person name="Sanscrainte N.D."/>
            <person name="Goldberg J.M."/>
            <person name="Heiman D."/>
            <person name="Young S."/>
            <person name="Zeng Q."/>
            <person name="Becnel J.J."/>
            <person name="Birren B.W."/>
        </authorList>
    </citation>
    <scope>NUCLEOTIDE SEQUENCE [LARGE SCALE GENOMIC DNA]</scope>
    <source>
        <strain evidence="3">USNM 41457</strain>
    </source>
</reference>
<keyword evidence="1" id="KW-0812">Transmembrane</keyword>
<evidence type="ECO:0000256" key="1">
    <source>
        <dbReference type="SAM" id="Phobius"/>
    </source>
</evidence>
<organism evidence="2 3">
    <name type="scientific">Edhazardia aedis (strain USNM 41457)</name>
    <name type="common">Microsporidian parasite</name>
    <dbReference type="NCBI Taxonomy" id="1003232"/>
    <lineage>
        <taxon>Eukaryota</taxon>
        <taxon>Fungi</taxon>
        <taxon>Fungi incertae sedis</taxon>
        <taxon>Microsporidia</taxon>
        <taxon>Edhazardia</taxon>
    </lineage>
</organism>
<dbReference type="VEuPathDB" id="MicrosporidiaDB:EDEG_00879"/>
<dbReference type="HOGENOM" id="CLU_2209968_0_0_1"/>
<evidence type="ECO:0000313" key="3">
    <source>
        <dbReference type="Proteomes" id="UP000003163"/>
    </source>
</evidence>
<gene>
    <name evidence="2" type="ORF">EDEG_00879</name>
</gene>